<gene>
    <name evidence="1" type="ORF">KIW84_010266</name>
</gene>
<dbReference type="Proteomes" id="UP001058974">
    <property type="component" value="Chromosome 1"/>
</dbReference>
<dbReference type="Gramene" id="Psat01G0026600-T1">
    <property type="protein sequence ID" value="KAI5440727.1"/>
    <property type="gene ID" value="KIW84_010266"/>
</dbReference>
<accession>A0A9D4YKR6</accession>
<comment type="caution">
    <text evidence="1">The sequence shown here is derived from an EMBL/GenBank/DDBJ whole genome shotgun (WGS) entry which is preliminary data.</text>
</comment>
<sequence length="140" mass="16095">MILIAFNFCSRLCRNLMKRTFIYGANRSKPYINAHNIDLVVCTRNPPHFLDDDARSSGTVNSEYSRWLQKDQTLLSWLHLTLSNEIISHVLGCSHVHQLWDRLFNYEFMLKVRAIVDSLASIGDPAPASHHIDVILRTTS</sequence>
<reference evidence="1 2" key="1">
    <citation type="journal article" date="2022" name="Nat. Genet.">
        <title>Improved pea reference genome and pan-genome highlight genomic features and evolutionary characteristics.</title>
        <authorList>
            <person name="Yang T."/>
            <person name="Liu R."/>
            <person name="Luo Y."/>
            <person name="Hu S."/>
            <person name="Wang D."/>
            <person name="Wang C."/>
            <person name="Pandey M.K."/>
            <person name="Ge S."/>
            <person name="Xu Q."/>
            <person name="Li N."/>
            <person name="Li G."/>
            <person name="Huang Y."/>
            <person name="Saxena R.K."/>
            <person name="Ji Y."/>
            <person name="Li M."/>
            <person name="Yan X."/>
            <person name="He Y."/>
            <person name="Liu Y."/>
            <person name="Wang X."/>
            <person name="Xiang C."/>
            <person name="Varshney R.K."/>
            <person name="Ding H."/>
            <person name="Gao S."/>
            <person name="Zong X."/>
        </authorList>
    </citation>
    <scope>NUCLEOTIDE SEQUENCE [LARGE SCALE GENOMIC DNA]</scope>
    <source>
        <strain evidence="1 2">cv. Zhongwan 6</strain>
    </source>
</reference>
<keyword evidence="2" id="KW-1185">Reference proteome</keyword>
<dbReference type="EMBL" id="JAMSHJ010000001">
    <property type="protein sequence ID" value="KAI5440727.1"/>
    <property type="molecule type" value="Genomic_DNA"/>
</dbReference>
<protein>
    <submittedName>
        <fullName evidence="1">Uncharacterized protein</fullName>
    </submittedName>
</protein>
<dbReference type="AlphaFoldDB" id="A0A9D4YKR6"/>
<evidence type="ECO:0000313" key="1">
    <source>
        <dbReference type="EMBL" id="KAI5440727.1"/>
    </source>
</evidence>
<proteinExistence type="predicted"/>
<name>A0A9D4YKR6_PEA</name>
<organism evidence="1 2">
    <name type="scientific">Pisum sativum</name>
    <name type="common">Garden pea</name>
    <name type="synonym">Lathyrus oleraceus</name>
    <dbReference type="NCBI Taxonomy" id="3888"/>
    <lineage>
        <taxon>Eukaryota</taxon>
        <taxon>Viridiplantae</taxon>
        <taxon>Streptophyta</taxon>
        <taxon>Embryophyta</taxon>
        <taxon>Tracheophyta</taxon>
        <taxon>Spermatophyta</taxon>
        <taxon>Magnoliopsida</taxon>
        <taxon>eudicotyledons</taxon>
        <taxon>Gunneridae</taxon>
        <taxon>Pentapetalae</taxon>
        <taxon>rosids</taxon>
        <taxon>fabids</taxon>
        <taxon>Fabales</taxon>
        <taxon>Fabaceae</taxon>
        <taxon>Papilionoideae</taxon>
        <taxon>50 kb inversion clade</taxon>
        <taxon>NPAAA clade</taxon>
        <taxon>Hologalegina</taxon>
        <taxon>IRL clade</taxon>
        <taxon>Fabeae</taxon>
        <taxon>Lathyrus</taxon>
    </lineage>
</organism>
<evidence type="ECO:0000313" key="2">
    <source>
        <dbReference type="Proteomes" id="UP001058974"/>
    </source>
</evidence>